<feature type="transmembrane region" description="Helical" evidence="1">
    <location>
        <begin position="15"/>
        <end position="37"/>
    </location>
</feature>
<keyword evidence="3" id="KW-1185">Reference proteome</keyword>
<keyword evidence="1" id="KW-0812">Transmembrane</keyword>
<protein>
    <recommendedName>
        <fullName evidence="4">Positive regulator of sigma(E), RseC/MucC</fullName>
    </recommendedName>
</protein>
<dbReference type="RefSeq" id="WP_283415742.1">
    <property type="nucleotide sequence ID" value="NZ_FXUO01000002.1"/>
</dbReference>
<reference evidence="2 3" key="1">
    <citation type="submission" date="2017-05" db="EMBL/GenBank/DDBJ databases">
        <authorList>
            <person name="Varghese N."/>
            <person name="Submissions S."/>
        </authorList>
    </citation>
    <scope>NUCLEOTIDE SEQUENCE [LARGE SCALE GENOMIC DNA]</scope>
    <source>
        <strain evidence="2 3">DSM 18015</strain>
    </source>
</reference>
<evidence type="ECO:0008006" key="4">
    <source>
        <dbReference type="Google" id="ProtNLM"/>
    </source>
</evidence>
<proteinExistence type="predicted"/>
<keyword evidence="1" id="KW-1133">Transmembrane helix</keyword>
<name>A0ABY1R1B0_9FLAO</name>
<evidence type="ECO:0000256" key="1">
    <source>
        <dbReference type="SAM" id="Phobius"/>
    </source>
</evidence>
<dbReference type="Proteomes" id="UP001158050">
    <property type="component" value="Unassembled WGS sequence"/>
</dbReference>
<evidence type="ECO:0000313" key="3">
    <source>
        <dbReference type="Proteomes" id="UP001158050"/>
    </source>
</evidence>
<organism evidence="2 3">
    <name type="scientific">Epilithonimonas pallida</name>
    <dbReference type="NCBI Taxonomy" id="373671"/>
    <lineage>
        <taxon>Bacteria</taxon>
        <taxon>Pseudomonadati</taxon>
        <taxon>Bacteroidota</taxon>
        <taxon>Flavobacteriia</taxon>
        <taxon>Flavobacteriales</taxon>
        <taxon>Weeksellaceae</taxon>
        <taxon>Chryseobacterium group</taxon>
        <taxon>Epilithonimonas</taxon>
    </lineage>
</organism>
<gene>
    <name evidence="2" type="ORF">SAMN05421679_102241</name>
</gene>
<comment type="caution">
    <text evidence="2">The sequence shown here is derived from an EMBL/GenBank/DDBJ whole genome shotgun (WGS) entry which is preliminary data.</text>
</comment>
<accession>A0ABY1R1B0</accession>
<keyword evidence="1" id="KW-0472">Membrane</keyword>
<sequence>MKNQKRNIFEESTEIVGWIQVFLSPFLIGFVLAAIIYFSFDSIFTTIISIVIAIIGTLVGIKFANKIYNSKEGTIHFVSRVSASPELDEEENKIKK</sequence>
<feature type="transmembrane region" description="Helical" evidence="1">
    <location>
        <begin position="43"/>
        <end position="61"/>
    </location>
</feature>
<dbReference type="EMBL" id="FXUO01000002">
    <property type="protein sequence ID" value="SMP90233.1"/>
    <property type="molecule type" value="Genomic_DNA"/>
</dbReference>
<evidence type="ECO:0000313" key="2">
    <source>
        <dbReference type="EMBL" id="SMP90233.1"/>
    </source>
</evidence>